<keyword evidence="4" id="KW-1185">Reference proteome</keyword>
<evidence type="ECO:0000313" key="4">
    <source>
        <dbReference type="Proteomes" id="UP001209878"/>
    </source>
</evidence>
<proteinExistence type="predicted"/>
<dbReference type="Proteomes" id="UP001209878">
    <property type="component" value="Unassembled WGS sequence"/>
</dbReference>
<gene>
    <name evidence="3" type="ORF">NP493_103g02053</name>
</gene>
<keyword evidence="2" id="KW-0472">Membrane</keyword>
<reference evidence="3" key="1">
    <citation type="journal article" date="2023" name="Mol. Biol. Evol.">
        <title>Third-Generation Sequencing Reveals the Adaptive Role of the Epigenome in Three Deep-Sea Polychaetes.</title>
        <authorList>
            <person name="Perez M."/>
            <person name="Aroh O."/>
            <person name="Sun Y."/>
            <person name="Lan Y."/>
            <person name="Juniper S.K."/>
            <person name="Young C.R."/>
            <person name="Angers B."/>
            <person name="Qian P.Y."/>
        </authorList>
    </citation>
    <scope>NUCLEOTIDE SEQUENCE</scope>
    <source>
        <strain evidence="3">R07B-5</strain>
    </source>
</reference>
<sequence>MTTLIETIEPTTADIDRSAILDKLPQTYVSTSSTDAVPIIAACVFAVVTILIIISVILLVEWRKDQLAIQRKEADQEIRPHPANQRHQAKEPEIESPEDNEPPQVHYVTSVIVDDTAI</sequence>
<evidence type="ECO:0000256" key="1">
    <source>
        <dbReference type="SAM" id="MobiDB-lite"/>
    </source>
</evidence>
<feature type="transmembrane region" description="Helical" evidence="2">
    <location>
        <begin position="39"/>
        <end position="62"/>
    </location>
</feature>
<comment type="caution">
    <text evidence="3">The sequence shown here is derived from an EMBL/GenBank/DDBJ whole genome shotgun (WGS) entry which is preliminary data.</text>
</comment>
<dbReference type="EMBL" id="JAODUO010000103">
    <property type="protein sequence ID" value="KAK2189525.1"/>
    <property type="molecule type" value="Genomic_DNA"/>
</dbReference>
<keyword evidence="2" id="KW-0812">Transmembrane</keyword>
<protein>
    <submittedName>
        <fullName evidence="3">Uncharacterized protein</fullName>
    </submittedName>
</protein>
<dbReference type="AlphaFoldDB" id="A0AAD9P7J9"/>
<accession>A0AAD9P7J9</accession>
<keyword evidence="2" id="KW-1133">Transmembrane helix</keyword>
<organism evidence="3 4">
    <name type="scientific">Ridgeia piscesae</name>
    <name type="common">Tubeworm</name>
    <dbReference type="NCBI Taxonomy" id="27915"/>
    <lineage>
        <taxon>Eukaryota</taxon>
        <taxon>Metazoa</taxon>
        <taxon>Spiralia</taxon>
        <taxon>Lophotrochozoa</taxon>
        <taxon>Annelida</taxon>
        <taxon>Polychaeta</taxon>
        <taxon>Sedentaria</taxon>
        <taxon>Canalipalpata</taxon>
        <taxon>Sabellida</taxon>
        <taxon>Siboglinidae</taxon>
        <taxon>Ridgeia</taxon>
    </lineage>
</organism>
<name>A0AAD9P7J9_RIDPI</name>
<evidence type="ECO:0000313" key="3">
    <source>
        <dbReference type="EMBL" id="KAK2189525.1"/>
    </source>
</evidence>
<evidence type="ECO:0000256" key="2">
    <source>
        <dbReference type="SAM" id="Phobius"/>
    </source>
</evidence>
<feature type="region of interest" description="Disordered" evidence="1">
    <location>
        <begin position="73"/>
        <end position="106"/>
    </location>
</feature>